<keyword evidence="1" id="KW-0472">Membrane</keyword>
<proteinExistence type="predicted"/>
<evidence type="ECO:0000256" key="1">
    <source>
        <dbReference type="SAM" id="Phobius"/>
    </source>
</evidence>
<evidence type="ECO:0000313" key="2">
    <source>
        <dbReference type="EMBL" id="MDU0327962.1"/>
    </source>
</evidence>
<gene>
    <name evidence="2" type="ORF">RWH43_14470</name>
</gene>
<comment type="caution">
    <text evidence="2">The sequence shown here is derived from an EMBL/GenBank/DDBJ whole genome shotgun (WGS) entry which is preliminary data.</text>
</comment>
<dbReference type="Proteomes" id="UP001256673">
    <property type="component" value="Unassembled WGS sequence"/>
</dbReference>
<feature type="transmembrane region" description="Helical" evidence="1">
    <location>
        <begin position="187"/>
        <end position="206"/>
    </location>
</feature>
<name>A0ABU3RYJ8_9MICO</name>
<evidence type="ECO:0000313" key="3">
    <source>
        <dbReference type="Proteomes" id="UP001256673"/>
    </source>
</evidence>
<protein>
    <submittedName>
        <fullName evidence="2">Uncharacterized protein</fullName>
    </submittedName>
</protein>
<accession>A0ABU3RYJ8</accession>
<organism evidence="2 3">
    <name type="scientific">Microbacterium algihabitans</name>
    <dbReference type="NCBI Taxonomy" id="3075992"/>
    <lineage>
        <taxon>Bacteria</taxon>
        <taxon>Bacillati</taxon>
        <taxon>Actinomycetota</taxon>
        <taxon>Actinomycetes</taxon>
        <taxon>Micrococcales</taxon>
        <taxon>Microbacteriaceae</taxon>
        <taxon>Microbacterium</taxon>
    </lineage>
</organism>
<keyword evidence="1" id="KW-0812">Transmembrane</keyword>
<keyword evidence="3" id="KW-1185">Reference proteome</keyword>
<dbReference type="RefSeq" id="WP_144833583.1">
    <property type="nucleotide sequence ID" value="NZ_JAWDIU010000005.1"/>
</dbReference>
<dbReference type="EMBL" id="JAWDIU010000005">
    <property type="protein sequence ID" value="MDU0327962.1"/>
    <property type="molecule type" value="Genomic_DNA"/>
</dbReference>
<sequence>MSTATASVLVESFDAYLRRRALSAVALVPGEAVTAAVGLLRGCRAVVGRIAGTTWWLTAEGRPVAIPDEAGGDPIEETASCLERLTDAAGDDDTRGLLVRAHETVLTRPPREWDALERRLFAHATPEPLVLGPLTPAHVAPPSPGVRLDEGESPLTLRLVDADLAEAVRESLAELRTRWRSSPRMRMALIGTATAAVLTVTLAVLLPTGEQQPASATATSVVADSPTPTPTVVLSTAEPTDERLPLIDDVIEGARALFGEIDACQDEPACVAAHEENSSFPREPLLPMAAAGQISLIDDFGGVAVVSIESADGTQYVTLVRQKDRWLVRAVRTVADQPS</sequence>
<reference evidence="2 3" key="1">
    <citation type="submission" date="2023-09" db="EMBL/GenBank/DDBJ databases">
        <title>Microbacterium fusihabitans sp. nov., Microbacterium phycihabitans sp. nov., and Microbacterium cervinum sp. nov., isolated from dried seaweeds of beach.</title>
        <authorList>
            <person name="Lee S.D."/>
        </authorList>
    </citation>
    <scope>NUCLEOTIDE SEQUENCE [LARGE SCALE GENOMIC DNA]</scope>
    <source>
        <strain evidence="2 3">KSW2-21</strain>
    </source>
</reference>
<keyword evidence="1" id="KW-1133">Transmembrane helix</keyword>